<name>A0ABR4P1D6_9HELO</name>
<organism evidence="2 3">
    <name type="scientific">Phlyctema vagabunda</name>
    <dbReference type="NCBI Taxonomy" id="108571"/>
    <lineage>
        <taxon>Eukaryota</taxon>
        <taxon>Fungi</taxon>
        <taxon>Dikarya</taxon>
        <taxon>Ascomycota</taxon>
        <taxon>Pezizomycotina</taxon>
        <taxon>Leotiomycetes</taxon>
        <taxon>Helotiales</taxon>
        <taxon>Dermateaceae</taxon>
        <taxon>Phlyctema</taxon>
    </lineage>
</organism>
<feature type="region of interest" description="Disordered" evidence="1">
    <location>
        <begin position="1133"/>
        <end position="1250"/>
    </location>
</feature>
<feature type="region of interest" description="Disordered" evidence="1">
    <location>
        <begin position="729"/>
        <end position="819"/>
    </location>
</feature>
<proteinExistence type="predicted"/>
<feature type="region of interest" description="Disordered" evidence="1">
    <location>
        <begin position="1279"/>
        <end position="1366"/>
    </location>
</feature>
<feature type="compositionally biased region" description="Pro residues" evidence="1">
    <location>
        <begin position="929"/>
        <end position="942"/>
    </location>
</feature>
<dbReference type="Proteomes" id="UP001629113">
    <property type="component" value="Unassembled WGS sequence"/>
</dbReference>
<keyword evidence="3" id="KW-1185">Reference proteome</keyword>
<feature type="compositionally biased region" description="Low complexity" evidence="1">
    <location>
        <begin position="312"/>
        <end position="322"/>
    </location>
</feature>
<evidence type="ECO:0000256" key="1">
    <source>
        <dbReference type="SAM" id="MobiDB-lite"/>
    </source>
</evidence>
<feature type="compositionally biased region" description="Acidic residues" evidence="1">
    <location>
        <begin position="239"/>
        <end position="251"/>
    </location>
</feature>
<feature type="compositionally biased region" description="Polar residues" evidence="1">
    <location>
        <begin position="911"/>
        <end position="926"/>
    </location>
</feature>
<feature type="compositionally biased region" description="Basic and acidic residues" evidence="1">
    <location>
        <begin position="1342"/>
        <end position="1366"/>
    </location>
</feature>
<feature type="region of interest" description="Disordered" evidence="1">
    <location>
        <begin position="215"/>
        <end position="334"/>
    </location>
</feature>
<feature type="region of interest" description="Disordered" evidence="1">
    <location>
        <begin position="1019"/>
        <end position="1071"/>
    </location>
</feature>
<comment type="caution">
    <text evidence="2">The sequence shown here is derived from an EMBL/GenBank/DDBJ whole genome shotgun (WGS) entry which is preliminary data.</text>
</comment>
<dbReference type="EMBL" id="JBFCZG010000011">
    <property type="protein sequence ID" value="KAL3417124.1"/>
    <property type="molecule type" value="Genomic_DNA"/>
</dbReference>
<feature type="compositionally biased region" description="Polar residues" evidence="1">
    <location>
        <begin position="654"/>
        <end position="664"/>
    </location>
</feature>
<feature type="region of interest" description="Disordered" evidence="1">
    <location>
        <begin position="835"/>
        <end position="951"/>
    </location>
</feature>
<feature type="compositionally biased region" description="Polar residues" evidence="1">
    <location>
        <begin position="835"/>
        <end position="850"/>
    </location>
</feature>
<evidence type="ECO:0000313" key="3">
    <source>
        <dbReference type="Proteomes" id="UP001629113"/>
    </source>
</evidence>
<feature type="compositionally biased region" description="Low complexity" evidence="1">
    <location>
        <begin position="253"/>
        <end position="267"/>
    </location>
</feature>
<feature type="region of interest" description="Disordered" evidence="1">
    <location>
        <begin position="633"/>
        <end position="664"/>
    </location>
</feature>
<evidence type="ECO:0000313" key="2">
    <source>
        <dbReference type="EMBL" id="KAL3417124.1"/>
    </source>
</evidence>
<accession>A0ABR4P1D6</accession>
<feature type="compositionally biased region" description="Polar residues" evidence="1">
    <location>
        <begin position="679"/>
        <end position="701"/>
    </location>
</feature>
<protein>
    <submittedName>
        <fullName evidence="2">Uncharacterized protein</fullName>
    </submittedName>
</protein>
<sequence length="1366" mass="151154">MSLSTIATITHQISTRDLTPTKVSWPTMPACQWQQPELSVGVQNSRHFGLNNKCWTVRDKSPAHEALSTILKEATILLEEQFEHLETCGAELMVEIFMIGRKPTKCRPTVLISCNNKTARQNAMRLLDKRGILAKYPGVVMAESSRLPRPLALDDISSDPVLDPGVYINGDTDSAGLSILIKKATGGDVAQATLGGFLFIDNVVYGLTAAHPFEESSPAQHEREEDSSDSEFAFYGGDDFGDSSSEDEDLYETTSRASMSSISTRSRNTNEHTSESGSLLSPAASDVWSEAEAGGIPSAKAKGQREMIRGNSSHQVSSSEAVSKSKPELHGNPNNYQKLGTMYKSTNGAAPNRNTSQSVEDLDREIYRLDKVVNSGQQKILEEKKALVEISNLRKQNNTLSSVKSDQKGHGLTSKIGRKTLDWALIRTDLQESHFKPFEVPPSSKMEEARMKMKEKPFNRFNQRNRIVTSTASEPADRPVYVSVGTYKFPLRGNLSGTSSFTIRSETESFQELWSITLEDGYEFDEGHCGSWVTDCETGKWYGQIVSGFAGSKTGYIVPAYQILRDIGEVLNSPVHFISQDFRVIEKSRILKAKESRKAINPYISLFAEGNARPSVELPDDYLTTEFLHSRKGKASQISEPQQSKFPQPPMIVTSDTQPSITTNASKPTAKLMEEDKSFSNNHPDPQDATNQVTEPASAASSAFDGQNLMDSSEISPIVFDVTTNTVQPSANSLRGSVDGKQSTGSTADSTKQDRSTRTKSIRKNFKLQTIESPNVGEQPITKKPSSTRDKSKADSLPSTTSKIPSETPKTGISHPSDATSADFAKRLRQPYLVQTVSENKPSNNTTSQPKPAFCEEVDDKTGEVASGTKVTASIRKQNSANTKAKAQSNISTRISTTAKDRQVKERPKRSNSLPRQNSKTGQSTGPQTRPPPATPQWPPPLSRAMTTQYSPYGDSIPAGYYGSVYPGAPPRERPVSHFPNYPPSSIVTSLPYYAGYPAPQAQQPDYFRPEASLSSRSLAARFDPVNRSSSAQGMRESRIRENQPGPNPYPPDAESLVQQRRTEDSSPVERGIMPRRSSVSFRPNTTVMNNAPPAPRRPRSIQNHTITNIMQQAQAPLDIVVPSFPRVYNDTTSYYGTPYPGDRSDRSTYNPRTTYVDRDGHHIEVASSSRRRQSYHSQRAIDRASDYQSQVLGDYRPEPLGLSPTPLTAESLRRRGRRAHTSSSSQSTDSYQSSEWSRRSATTRTTMSDIGDDEEDFVIKVSGDASIVVGGTPIQVKDGGEVQIRRRPSSTDRGGQSLVSTRSRSRSRSRRRDSSLERIKATRRLRSRDYKQPPTIKQWKTAREQSPDVQIRREGFEEDRSFEDC</sequence>
<feature type="compositionally biased region" description="Basic and acidic residues" evidence="1">
    <location>
        <begin position="1156"/>
        <end position="1165"/>
    </location>
</feature>
<feature type="compositionally biased region" description="Polar residues" evidence="1">
    <location>
        <begin position="797"/>
        <end position="811"/>
    </location>
</feature>
<feature type="compositionally biased region" description="Polar residues" evidence="1">
    <location>
        <begin position="636"/>
        <end position="646"/>
    </location>
</feature>
<feature type="compositionally biased region" description="Polar residues" evidence="1">
    <location>
        <begin position="869"/>
        <end position="898"/>
    </location>
</feature>
<feature type="compositionally biased region" description="Low complexity" evidence="1">
    <location>
        <begin position="1223"/>
        <end position="1249"/>
    </location>
</feature>
<reference evidence="2 3" key="1">
    <citation type="submission" date="2024-06" db="EMBL/GenBank/DDBJ databases">
        <title>Complete genome of Phlyctema vagabunda strain 19-DSS-EL-015.</title>
        <authorList>
            <person name="Fiorenzani C."/>
        </authorList>
    </citation>
    <scope>NUCLEOTIDE SEQUENCE [LARGE SCALE GENOMIC DNA]</scope>
    <source>
        <strain evidence="2 3">19-DSS-EL-015</strain>
    </source>
</reference>
<gene>
    <name evidence="2" type="ORF">PVAG01_11124</name>
</gene>
<feature type="compositionally biased region" description="Polar residues" evidence="1">
    <location>
        <begin position="729"/>
        <end position="750"/>
    </location>
</feature>
<feature type="region of interest" description="Disordered" evidence="1">
    <location>
        <begin position="676"/>
        <end position="701"/>
    </location>
</feature>